<sequence>MSIKNALLELVTEHEANAAALRDAFHERTNHIWPLNIGQVTQTLARLERDGLIEKAGEKKVESGRHTETYRATPEGEAFTRQWLTEAVVPAKAERDELTIKVAMAVASHQPLQPLINAQRTAVMGELRALTRQLDRAATVEEIAIKRRIFALESELRWLDYVEERHA</sequence>
<evidence type="ECO:0000313" key="2">
    <source>
        <dbReference type="EMBL" id="EPD68065.1"/>
    </source>
</evidence>
<reference evidence="2 3" key="1">
    <citation type="submission" date="2013-05" db="EMBL/GenBank/DDBJ databases">
        <title>The Genome Sequence of Corynebacterium pyruviciproducens 1773O (ATCC BAA-1742).</title>
        <authorList>
            <consortium name="The Broad Institute Genomics Platform"/>
            <person name="Earl A."/>
            <person name="Ward D."/>
            <person name="Feldgarden M."/>
            <person name="Gevers D."/>
            <person name="Tong J."/>
            <person name="Walker B."/>
            <person name="Young S."/>
            <person name="Zeng Q."/>
            <person name="Gargeya S."/>
            <person name="Fitzgerald M."/>
            <person name="Haas B."/>
            <person name="Abouelleil A."/>
            <person name="Allen A.W."/>
            <person name="Alvarado L."/>
            <person name="Arachchi H.M."/>
            <person name="Berlin A.M."/>
            <person name="Chapman S.B."/>
            <person name="Gainer-Dewar J."/>
            <person name="Goldberg J."/>
            <person name="Griggs A."/>
            <person name="Gujja S."/>
            <person name="Hansen M."/>
            <person name="Howarth C."/>
            <person name="Imamovic A."/>
            <person name="Ireland A."/>
            <person name="Larimer J."/>
            <person name="McCowan C."/>
            <person name="Murphy C."/>
            <person name="Pearson M."/>
            <person name="Poon T.W."/>
            <person name="Priest M."/>
            <person name="Roberts A."/>
            <person name="Saif S."/>
            <person name="Shea T."/>
            <person name="Sisk P."/>
            <person name="Sykes S."/>
            <person name="Wortman J."/>
            <person name="Nusbaum C."/>
            <person name="Birren B."/>
        </authorList>
    </citation>
    <scope>NUCLEOTIDE SEQUENCE [LARGE SCALE GENOMIC DNA]</scope>
    <source>
        <strain evidence="2 3">ATCC BAA-1742</strain>
    </source>
</reference>
<dbReference type="Gene3D" id="1.10.10.10">
    <property type="entry name" value="Winged helix-like DNA-binding domain superfamily/Winged helix DNA-binding domain"/>
    <property type="match status" value="1"/>
</dbReference>
<dbReference type="InterPro" id="IPR036388">
    <property type="entry name" value="WH-like_DNA-bd_sf"/>
</dbReference>
<name>S2Z199_9CORY</name>
<keyword evidence="3" id="KW-1185">Reference proteome</keyword>
<dbReference type="Pfam" id="PF03551">
    <property type="entry name" value="PadR"/>
    <property type="match status" value="1"/>
</dbReference>
<gene>
    <name evidence="2" type="ORF">HMPREF1219_02489</name>
</gene>
<dbReference type="SUPFAM" id="SSF46785">
    <property type="entry name" value="Winged helix' DNA-binding domain"/>
    <property type="match status" value="1"/>
</dbReference>
<organism evidence="2 3">
    <name type="scientific">Corynebacterium pyruviciproducens ATCC BAA-1742</name>
    <dbReference type="NCBI Taxonomy" id="1125779"/>
    <lineage>
        <taxon>Bacteria</taxon>
        <taxon>Bacillati</taxon>
        <taxon>Actinomycetota</taxon>
        <taxon>Actinomycetes</taxon>
        <taxon>Mycobacteriales</taxon>
        <taxon>Corynebacteriaceae</taxon>
        <taxon>Corynebacterium</taxon>
    </lineage>
</organism>
<dbReference type="InterPro" id="IPR036390">
    <property type="entry name" value="WH_DNA-bd_sf"/>
</dbReference>
<proteinExistence type="predicted"/>
<dbReference type="PATRIC" id="fig|1125779.3.peg.2428"/>
<evidence type="ECO:0000313" key="3">
    <source>
        <dbReference type="Proteomes" id="UP000014408"/>
    </source>
</evidence>
<dbReference type="eggNOG" id="COG1695">
    <property type="taxonomic scope" value="Bacteria"/>
</dbReference>
<comment type="caution">
    <text evidence="2">The sequence shown here is derived from an EMBL/GenBank/DDBJ whole genome shotgun (WGS) entry which is preliminary data.</text>
</comment>
<dbReference type="RefSeq" id="WP_016459200.1">
    <property type="nucleotide sequence ID" value="NZ_KE150448.1"/>
</dbReference>
<dbReference type="STRING" id="1125779.HMPREF1219_02489"/>
<evidence type="ECO:0000259" key="1">
    <source>
        <dbReference type="Pfam" id="PF03551"/>
    </source>
</evidence>
<dbReference type="PANTHER" id="PTHR43252">
    <property type="entry name" value="TRANSCRIPTIONAL REGULATOR YQJI"/>
    <property type="match status" value="1"/>
</dbReference>
<dbReference type="Proteomes" id="UP000014408">
    <property type="component" value="Unassembled WGS sequence"/>
</dbReference>
<protein>
    <recommendedName>
        <fullName evidence="1">Transcription regulator PadR N-terminal domain-containing protein</fullName>
    </recommendedName>
</protein>
<dbReference type="EMBL" id="ATBY01000017">
    <property type="protein sequence ID" value="EPD68065.1"/>
    <property type="molecule type" value="Genomic_DNA"/>
</dbReference>
<dbReference type="AlphaFoldDB" id="S2Z199"/>
<dbReference type="HOGENOM" id="CLU_089258_0_0_11"/>
<feature type="domain" description="Transcription regulator PadR N-terminal" evidence="1">
    <location>
        <begin position="7"/>
        <end position="79"/>
    </location>
</feature>
<dbReference type="InterPro" id="IPR005149">
    <property type="entry name" value="Tscrpt_reg_PadR_N"/>
</dbReference>
<accession>S2Z199</accession>
<dbReference type="PANTHER" id="PTHR43252:SF6">
    <property type="entry name" value="NEGATIVE TRANSCRIPTION REGULATOR PADR"/>
    <property type="match status" value="1"/>
</dbReference>